<reference evidence="2" key="1">
    <citation type="journal article" date="2019" name="Int. J. Syst. Evol. Microbiol.">
        <title>The Global Catalogue of Microorganisms (GCM) 10K type strain sequencing project: providing services to taxonomists for standard genome sequencing and annotation.</title>
        <authorList>
            <consortium name="The Broad Institute Genomics Platform"/>
            <consortium name="The Broad Institute Genome Sequencing Center for Infectious Disease"/>
            <person name="Wu L."/>
            <person name="Ma J."/>
        </authorList>
    </citation>
    <scope>NUCLEOTIDE SEQUENCE [LARGE SCALE GENOMIC DNA]</scope>
    <source>
        <strain evidence="2">CCUG 53270</strain>
    </source>
</reference>
<evidence type="ECO:0000313" key="1">
    <source>
        <dbReference type="EMBL" id="MFD1222459.1"/>
    </source>
</evidence>
<dbReference type="Proteomes" id="UP001597180">
    <property type="component" value="Unassembled WGS sequence"/>
</dbReference>
<dbReference type="EMBL" id="JBHTLU010000031">
    <property type="protein sequence ID" value="MFD1222459.1"/>
    <property type="molecule type" value="Genomic_DNA"/>
</dbReference>
<dbReference type="RefSeq" id="WP_179135917.1">
    <property type="nucleotide sequence ID" value="NZ_BAABJG010000015.1"/>
</dbReference>
<organism evidence="1 2">
    <name type="scientific">Paenibacillus vulneris</name>
    <dbReference type="NCBI Taxonomy" id="1133364"/>
    <lineage>
        <taxon>Bacteria</taxon>
        <taxon>Bacillati</taxon>
        <taxon>Bacillota</taxon>
        <taxon>Bacilli</taxon>
        <taxon>Bacillales</taxon>
        <taxon>Paenibacillaceae</taxon>
        <taxon>Paenibacillus</taxon>
    </lineage>
</organism>
<comment type="caution">
    <text evidence="1">The sequence shown here is derived from an EMBL/GenBank/DDBJ whole genome shotgun (WGS) entry which is preliminary data.</text>
</comment>
<gene>
    <name evidence="1" type="ORF">ACFQ4B_20285</name>
</gene>
<name>A0ABW3UQ68_9BACL</name>
<evidence type="ECO:0000313" key="2">
    <source>
        <dbReference type="Proteomes" id="UP001597180"/>
    </source>
</evidence>
<accession>A0ABW3UQ68</accession>
<sequence length="61" mass="6969">MYYCLCCNKLHPPALSKEEVLFTSGFRYWNNTLYPAGICQPVPKSGQPHQPLLPLYAREAI</sequence>
<protein>
    <submittedName>
        <fullName evidence="1">DUF3973 domain-containing protein</fullName>
    </submittedName>
</protein>
<proteinExistence type="predicted"/>
<keyword evidence="2" id="KW-1185">Reference proteome</keyword>